<sequence length="360" mass="39165">MTARIAINGFGRIGRASFKIAADRQDVEVVAINDLTNPRILAHLLKYDTAYGIFSKEVHLEEDGKVVKMEDTLHQSKDFFSQSAKETYLIVDNKKIKVLSEKDPALLPWKDMQVDVVLECTGRFTKDDAAAVHVQSGAKKVVVSAPTKGGTTQTFLMGVNDEQYLGQNVISNASCTTNCISPVVRVIHENFKILKSAMTTVHAVTAEQNVVDGPPPPLHPDMRRARAASFNMVPTTTGAAKATTSVIPELSGLFDGISIRVPIVTGSISDITMLVEKKTSAEEINEALSKASKDPKYKNVLSVTYDPLVSSDIVGTPYSAICDLSMTKVIDGDLVKVLAWYDNEWGYSNRLVEMAVLASA</sequence>
<dbReference type="Pfam" id="PF02800">
    <property type="entry name" value="Gp_dh_C"/>
    <property type="match status" value="1"/>
</dbReference>
<evidence type="ECO:0000313" key="10">
    <source>
        <dbReference type="EMBL" id="RJR26907.1"/>
    </source>
</evidence>
<dbReference type="InterPro" id="IPR020828">
    <property type="entry name" value="GlycerAld_3-P_DH_NAD(P)-bd"/>
</dbReference>
<feature type="binding site" evidence="5">
    <location>
        <position position="144"/>
    </location>
    <ligand>
        <name>NAD(+)</name>
        <dbReference type="ChEBI" id="CHEBI:57540"/>
    </ligand>
</feature>
<keyword evidence="5" id="KW-0547">Nucleotide-binding</keyword>
<dbReference type="InterPro" id="IPR020830">
    <property type="entry name" value="GlycerAld_3-P_DH_AS"/>
</dbReference>
<dbReference type="GO" id="GO:0050661">
    <property type="term" value="F:NADP binding"/>
    <property type="evidence" value="ECO:0007669"/>
    <property type="project" value="InterPro"/>
</dbReference>
<evidence type="ECO:0000313" key="11">
    <source>
        <dbReference type="Proteomes" id="UP000265540"/>
    </source>
</evidence>
<dbReference type="Gene3D" id="3.40.50.720">
    <property type="entry name" value="NAD(P)-binding Rossmann-like Domain"/>
    <property type="match status" value="1"/>
</dbReference>
<evidence type="ECO:0000256" key="7">
    <source>
        <dbReference type="RuleBase" id="RU000397"/>
    </source>
</evidence>
<dbReference type="Gene3D" id="3.30.360.10">
    <property type="entry name" value="Dihydrodipicolinate Reductase, domain 2"/>
    <property type="match status" value="1"/>
</dbReference>
<evidence type="ECO:0000256" key="3">
    <source>
        <dbReference type="PIRSR" id="PIRSR000149-1"/>
    </source>
</evidence>
<gene>
    <name evidence="10" type="primary">gap</name>
    <name evidence="10" type="ORF">C4561_03975</name>
</gene>
<comment type="caution">
    <text evidence="10">The sequence shown here is derived from an EMBL/GenBank/DDBJ whole genome shotgun (WGS) entry which is preliminary data.</text>
</comment>
<evidence type="ECO:0000256" key="1">
    <source>
        <dbReference type="ARBA" id="ARBA00007406"/>
    </source>
</evidence>
<dbReference type="FunFam" id="3.30.360.10:FF:000002">
    <property type="entry name" value="Glyceraldehyde-3-phosphate dehydrogenase"/>
    <property type="match status" value="1"/>
</dbReference>
<proteinExistence type="inferred from homology"/>
<evidence type="ECO:0000256" key="4">
    <source>
        <dbReference type="PIRSR" id="PIRSR000149-2"/>
    </source>
</evidence>
<feature type="binding site" evidence="5">
    <location>
        <position position="34"/>
    </location>
    <ligand>
        <name>NAD(+)</name>
        <dbReference type="ChEBI" id="CHEBI:57540"/>
    </ligand>
</feature>
<dbReference type="PIRSF" id="PIRSF000149">
    <property type="entry name" value="GAP_DH"/>
    <property type="match status" value="1"/>
</dbReference>
<dbReference type="InterPro" id="IPR006424">
    <property type="entry name" value="Glyceraldehyde-3-P_DH_1"/>
</dbReference>
<name>A0A3A4ZJ84_UNCKA</name>
<dbReference type="Pfam" id="PF00044">
    <property type="entry name" value="Gp_dh_N"/>
    <property type="match status" value="2"/>
</dbReference>
<comment type="similarity">
    <text evidence="1 7">Belongs to the glyceraldehyde-3-phosphate dehydrogenase family.</text>
</comment>
<dbReference type="SMART" id="SM00846">
    <property type="entry name" value="Gp_dh_N"/>
    <property type="match status" value="1"/>
</dbReference>
<feature type="binding site" evidence="4">
    <location>
        <position position="260"/>
    </location>
    <ligand>
        <name>D-glyceraldehyde 3-phosphate</name>
        <dbReference type="ChEBI" id="CHEBI:59776"/>
    </ligand>
</feature>
<dbReference type="PRINTS" id="PR00078">
    <property type="entry name" value="G3PDHDRGNASE"/>
</dbReference>
<dbReference type="GO" id="GO:0051287">
    <property type="term" value="F:NAD binding"/>
    <property type="evidence" value="ECO:0007669"/>
    <property type="project" value="InterPro"/>
</dbReference>
<feature type="binding site" evidence="4">
    <location>
        <position position="205"/>
    </location>
    <ligand>
        <name>D-glyceraldehyde 3-phosphate</name>
        <dbReference type="ChEBI" id="CHEBI:59776"/>
    </ligand>
</feature>
<dbReference type="InterPro" id="IPR020829">
    <property type="entry name" value="GlycerAld_3-P_DH_cat"/>
</dbReference>
<feature type="site" description="Activates thiol group during catalysis" evidence="6">
    <location>
        <position position="202"/>
    </location>
</feature>
<dbReference type="SUPFAM" id="SSF51735">
    <property type="entry name" value="NAD(P)-binding Rossmann-fold domains"/>
    <property type="match status" value="1"/>
</dbReference>
<reference evidence="10 11" key="1">
    <citation type="journal article" date="2017" name="ISME J.">
        <title>Energy and carbon metabolisms in a deep terrestrial subsurface fluid microbial community.</title>
        <authorList>
            <person name="Momper L."/>
            <person name="Jungbluth S.P."/>
            <person name="Lee M.D."/>
            <person name="Amend J.P."/>
        </authorList>
    </citation>
    <scope>NUCLEOTIDE SEQUENCE [LARGE SCALE GENOMIC DNA]</scope>
    <source>
        <strain evidence="10">SURF_46</strain>
    </source>
</reference>
<dbReference type="PANTHER" id="PTHR43148">
    <property type="entry name" value="GLYCERALDEHYDE-3-PHOSPHATE DEHYDROGENASE 2"/>
    <property type="match status" value="1"/>
</dbReference>
<dbReference type="GO" id="GO:0006006">
    <property type="term" value="P:glucose metabolic process"/>
    <property type="evidence" value="ECO:0007669"/>
    <property type="project" value="InterPro"/>
</dbReference>
<dbReference type="InterPro" id="IPR036291">
    <property type="entry name" value="NAD(P)-bd_dom_sf"/>
</dbReference>
<protein>
    <recommendedName>
        <fullName evidence="8">Glyceraldehyde-3-phosphate dehydrogenase</fullName>
        <ecNumber evidence="8">1.2.1.-</ecNumber>
    </recommendedName>
</protein>
<evidence type="ECO:0000256" key="8">
    <source>
        <dbReference type="RuleBase" id="RU361160"/>
    </source>
</evidence>
<dbReference type="Proteomes" id="UP000265540">
    <property type="component" value="Unassembled WGS sequence"/>
</dbReference>
<feature type="binding site" evidence="4">
    <location>
        <begin position="174"/>
        <end position="176"/>
    </location>
    <ligand>
        <name>D-glyceraldehyde 3-phosphate</name>
        <dbReference type="ChEBI" id="CHEBI:59776"/>
    </ligand>
</feature>
<evidence type="ECO:0000256" key="6">
    <source>
        <dbReference type="PIRSR" id="PIRSR000149-4"/>
    </source>
</evidence>
<organism evidence="10 11">
    <name type="scientific">candidate division WWE3 bacterium</name>
    <dbReference type="NCBI Taxonomy" id="2053526"/>
    <lineage>
        <taxon>Bacteria</taxon>
        <taxon>Katanobacteria</taxon>
    </lineage>
</organism>
<feature type="binding site" evidence="4">
    <location>
        <begin position="237"/>
        <end position="238"/>
    </location>
    <ligand>
        <name>D-glyceraldehyde 3-phosphate</name>
        <dbReference type="ChEBI" id="CHEBI:59776"/>
    </ligand>
</feature>
<feature type="binding site" evidence="5">
    <location>
        <begin position="12"/>
        <end position="13"/>
    </location>
    <ligand>
        <name>NAD(+)</name>
        <dbReference type="ChEBI" id="CHEBI:57540"/>
    </ligand>
</feature>
<dbReference type="CDD" id="cd18126">
    <property type="entry name" value="GAPDH_I_C"/>
    <property type="match status" value="1"/>
</dbReference>
<evidence type="ECO:0000259" key="9">
    <source>
        <dbReference type="SMART" id="SM00846"/>
    </source>
</evidence>
<keyword evidence="5" id="KW-0520">NAD</keyword>
<keyword evidence="2 8" id="KW-0560">Oxidoreductase</keyword>
<dbReference type="AlphaFoldDB" id="A0A3A4ZJ84"/>
<dbReference type="PROSITE" id="PS00071">
    <property type="entry name" value="GAPDH"/>
    <property type="match status" value="1"/>
</dbReference>
<evidence type="ECO:0000256" key="5">
    <source>
        <dbReference type="PIRSR" id="PIRSR000149-3"/>
    </source>
</evidence>
<dbReference type="NCBIfam" id="TIGR01534">
    <property type="entry name" value="GAPDH-I"/>
    <property type="match status" value="1"/>
</dbReference>
<dbReference type="GO" id="GO:0016620">
    <property type="term" value="F:oxidoreductase activity, acting on the aldehyde or oxo group of donors, NAD or NADP as acceptor"/>
    <property type="evidence" value="ECO:0007669"/>
    <property type="project" value="InterPro"/>
</dbReference>
<feature type="domain" description="Glyceraldehyde 3-phosphate dehydrogenase NAD(P) binding" evidence="9">
    <location>
        <begin position="3"/>
        <end position="175"/>
    </location>
</feature>
<feature type="active site" description="Nucleophile" evidence="3">
    <location>
        <position position="175"/>
    </location>
</feature>
<dbReference type="InterPro" id="IPR020831">
    <property type="entry name" value="GlycerAld/Erythrose_P_DH"/>
</dbReference>
<feature type="binding site" evidence="5">
    <location>
        <position position="343"/>
    </location>
    <ligand>
        <name>NAD(+)</name>
        <dbReference type="ChEBI" id="CHEBI:57540"/>
    </ligand>
</feature>
<dbReference type="EC" id="1.2.1.-" evidence="8"/>
<dbReference type="SUPFAM" id="SSF55347">
    <property type="entry name" value="Glyceraldehyde-3-phosphate dehydrogenase-like, C-terminal domain"/>
    <property type="match status" value="1"/>
</dbReference>
<accession>A0A3A4ZJ84</accession>
<evidence type="ECO:0000256" key="2">
    <source>
        <dbReference type="ARBA" id="ARBA00023002"/>
    </source>
</evidence>
<dbReference type="CDD" id="cd05214">
    <property type="entry name" value="GAPDH_I_N"/>
    <property type="match status" value="1"/>
</dbReference>
<dbReference type="EMBL" id="QZJF01000017">
    <property type="protein sequence ID" value="RJR26907.1"/>
    <property type="molecule type" value="Genomic_DNA"/>
</dbReference>